<dbReference type="AlphaFoldDB" id="A0A9P5YDR3"/>
<dbReference type="EMBL" id="MU150239">
    <property type="protein sequence ID" value="KAF9466992.1"/>
    <property type="molecule type" value="Genomic_DNA"/>
</dbReference>
<dbReference type="PANTHER" id="PTHR35043">
    <property type="entry name" value="TRANSCRIPTION FACTOR DOMAIN-CONTAINING PROTEIN"/>
    <property type="match status" value="1"/>
</dbReference>
<evidence type="ECO:0000256" key="1">
    <source>
        <dbReference type="SAM" id="Phobius"/>
    </source>
</evidence>
<keyword evidence="1" id="KW-0812">Transmembrane</keyword>
<feature type="transmembrane region" description="Helical" evidence="1">
    <location>
        <begin position="341"/>
        <end position="363"/>
    </location>
</feature>
<feature type="transmembrane region" description="Helical" evidence="1">
    <location>
        <begin position="42"/>
        <end position="61"/>
    </location>
</feature>
<dbReference type="PANTHER" id="PTHR35043:SF7">
    <property type="entry name" value="TRANSCRIPTION FACTOR DOMAIN-CONTAINING PROTEIN"/>
    <property type="match status" value="1"/>
</dbReference>
<comment type="caution">
    <text evidence="3">The sequence shown here is derived from an EMBL/GenBank/DDBJ whole genome shotgun (WGS) entry which is preliminary data.</text>
</comment>
<proteinExistence type="predicted"/>
<organism evidence="3 4">
    <name type="scientific">Collybia nuda</name>
    <dbReference type="NCBI Taxonomy" id="64659"/>
    <lineage>
        <taxon>Eukaryota</taxon>
        <taxon>Fungi</taxon>
        <taxon>Dikarya</taxon>
        <taxon>Basidiomycota</taxon>
        <taxon>Agaricomycotina</taxon>
        <taxon>Agaricomycetes</taxon>
        <taxon>Agaricomycetidae</taxon>
        <taxon>Agaricales</taxon>
        <taxon>Tricholomatineae</taxon>
        <taxon>Clitocybaceae</taxon>
        <taxon>Collybia</taxon>
    </lineage>
</organism>
<keyword evidence="2" id="KW-0732">Signal</keyword>
<protein>
    <submittedName>
        <fullName evidence="3">Uncharacterized protein</fullName>
    </submittedName>
</protein>
<keyword evidence="1" id="KW-1133">Transmembrane helix</keyword>
<sequence>MLSTANTLLGVIVCLSEHGVYAGFADLDQSGKSCRDLGDCRNTWDIIWSCLATIFSCTWVALHLNVPKQGKGELWKFGRHAFYFMVALIAPELMIALAHKQRSMAKKIAAEHKDYGWTLAHGFFANMGGIMVHDTNDGKDYLIHPDNICAYLRDGQIIITEKEIRDKSKGDALTKGFVVVQTTWFILQLIARTLQHLPITELEFATLAFAILNGATYSMWWEKPLGVHHPIVLTMPIRVVDEDVENQEKCQQEYNHHQLSSLGFAHPGVRNEEYRATYHILAAVGVLFGSIHCIAWISYFPTPSEKLLWQIASVTTVVLPLTIAVAELLSEQGRLSNNGRAISIALLGTIYPIARLFLLVLAFTTLRSLPPDSYTTVRWTAFIPHI</sequence>
<keyword evidence="4" id="KW-1185">Reference proteome</keyword>
<feature type="signal peptide" evidence="2">
    <location>
        <begin position="1"/>
        <end position="22"/>
    </location>
</feature>
<name>A0A9P5YDR3_9AGAR</name>
<feature type="chain" id="PRO_5040152153" evidence="2">
    <location>
        <begin position="23"/>
        <end position="386"/>
    </location>
</feature>
<feature type="transmembrane region" description="Helical" evidence="1">
    <location>
        <begin position="280"/>
        <end position="301"/>
    </location>
</feature>
<accession>A0A9P5YDR3</accession>
<evidence type="ECO:0000313" key="4">
    <source>
        <dbReference type="Proteomes" id="UP000807353"/>
    </source>
</evidence>
<feature type="transmembrane region" description="Helical" evidence="1">
    <location>
        <begin position="307"/>
        <end position="329"/>
    </location>
</feature>
<evidence type="ECO:0000313" key="3">
    <source>
        <dbReference type="EMBL" id="KAF9466992.1"/>
    </source>
</evidence>
<reference evidence="3" key="1">
    <citation type="submission" date="2020-11" db="EMBL/GenBank/DDBJ databases">
        <authorList>
            <consortium name="DOE Joint Genome Institute"/>
            <person name="Ahrendt S."/>
            <person name="Riley R."/>
            <person name="Andreopoulos W."/>
            <person name="Labutti K."/>
            <person name="Pangilinan J."/>
            <person name="Ruiz-Duenas F.J."/>
            <person name="Barrasa J.M."/>
            <person name="Sanchez-Garcia M."/>
            <person name="Camarero S."/>
            <person name="Miyauchi S."/>
            <person name="Serrano A."/>
            <person name="Linde D."/>
            <person name="Babiker R."/>
            <person name="Drula E."/>
            <person name="Ayuso-Fernandez I."/>
            <person name="Pacheco R."/>
            <person name="Padilla G."/>
            <person name="Ferreira P."/>
            <person name="Barriuso J."/>
            <person name="Kellner H."/>
            <person name="Castanera R."/>
            <person name="Alfaro M."/>
            <person name="Ramirez L."/>
            <person name="Pisabarro A.G."/>
            <person name="Kuo A."/>
            <person name="Tritt A."/>
            <person name="Lipzen A."/>
            <person name="He G."/>
            <person name="Yan M."/>
            <person name="Ng V."/>
            <person name="Cullen D."/>
            <person name="Martin F."/>
            <person name="Rosso M.-N."/>
            <person name="Henrissat B."/>
            <person name="Hibbett D."/>
            <person name="Martinez A.T."/>
            <person name="Grigoriev I.V."/>
        </authorList>
    </citation>
    <scope>NUCLEOTIDE SEQUENCE</scope>
    <source>
        <strain evidence="3">CBS 247.69</strain>
    </source>
</reference>
<gene>
    <name evidence="3" type="ORF">BDZ94DRAFT_1250264</name>
</gene>
<dbReference type="Proteomes" id="UP000807353">
    <property type="component" value="Unassembled WGS sequence"/>
</dbReference>
<keyword evidence="1" id="KW-0472">Membrane</keyword>
<dbReference type="OrthoDB" id="9451547at2759"/>
<feature type="transmembrane region" description="Helical" evidence="1">
    <location>
        <begin position="81"/>
        <end position="98"/>
    </location>
</feature>
<evidence type="ECO:0000256" key="2">
    <source>
        <dbReference type="SAM" id="SignalP"/>
    </source>
</evidence>